<reference evidence="2 3" key="1">
    <citation type="submission" date="2018-11" db="EMBL/GenBank/DDBJ databases">
        <title>Complete genome sequence of Leptospira kmetyi isolate LS 001/16 from soil sample associated with a leptospirosis patient in Kelantan.</title>
        <authorList>
            <person name="Muhammad Yusoff F."/>
            <person name="Muhammad Yusoff S."/>
            <person name="Ahmad M.N."/>
            <person name="Yusof N.Y."/>
            <person name="Aziah I."/>
        </authorList>
    </citation>
    <scope>NUCLEOTIDE SEQUENCE [LARGE SCALE GENOMIC DNA]</scope>
    <source>
        <strain evidence="2 3">LS 001/16</strain>
    </source>
</reference>
<dbReference type="AlphaFoldDB" id="A0AAD0UNT7"/>
<feature type="domain" description="Macro" evidence="1">
    <location>
        <begin position="1"/>
        <end position="171"/>
    </location>
</feature>
<dbReference type="KEGG" id="lkm:EFP84_09960"/>
<dbReference type="SUPFAM" id="SSF52949">
    <property type="entry name" value="Macro domain-like"/>
    <property type="match status" value="1"/>
</dbReference>
<dbReference type="NCBIfam" id="NF001664">
    <property type="entry name" value="PRK00431.1-6"/>
    <property type="match status" value="1"/>
</dbReference>
<evidence type="ECO:0000313" key="3">
    <source>
        <dbReference type="Proteomes" id="UP000276407"/>
    </source>
</evidence>
<protein>
    <submittedName>
        <fullName evidence="2">O-acetyl-ADP-ribose deacetylase</fullName>
    </submittedName>
</protein>
<dbReference type="PANTHER" id="PTHR11106">
    <property type="entry name" value="GANGLIOSIDE INDUCED DIFFERENTIATION ASSOCIATED PROTEIN 2-RELATED"/>
    <property type="match status" value="1"/>
</dbReference>
<dbReference type="CDD" id="cd02908">
    <property type="entry name" value="Macro_OAADPr_deacetylase"/>
    <property type="match status" value="1"/>
</dbReference>
<dbReference type="Gene3D" id="3.40.220.10">
    <property type="entry name" value="Leucine Aminopeptidase, subunit E, domain 1"/>
    <property type="match status" value="1"/>
</dbReference>
<name>A0AAD0UNT7_9LEPT</name>
<dbReference type="InterPro" id="IPR002589">
    <property type="entry name" value="Macro_dom"/>
</dbReference>
<dbReference type="EMBL" id="CP033614">
    <property type="protein sequence ID" value="AYV55802.1"/>
    <property type="molecule type" value="Genomic_DNA"/>
</dbReference>
<dbReference type="InterPro" id="IPR043472">
    <property type="entry name" value="Macro_dom-like"/>
</dbReference>
<proteinExistence type="predicted"/>
<evidence type="ECO:0000313" key="2">
    <source>
        <dbReference type="EMBL" id="AYV55802.1"/>
    </source>
</evidence>
<evidence type="ECO:0000259" key="1">
    <source>
        <dbReference type="PROSITE" id="PS51154"/>
    </source>
</evidence>
<dbReference type="Proteomes" id="UP000276407">
    <property type="component" value="Chromosome 1"/>
</dbReference>
<dbReference type="PANTHER" id="PTHR11106:SF27">
    <property type="entry name" value="MACRO DOMAIN-CONTAINING PROTEIN"/>
    <property type="match status" value="1"/>
</dbReference>
<gene>
    <name evidence="2" type="ORF">EFP84_09960</name>
</gene>
<accession>A0AAD0UNT7</accession>
<dbReference type="RefSeq" id="WP_123179584.1">
    <property type="nucleotide sequence ID" value="NZ_CP033614.1"/>
</dbReference>
<dbReference type="PROSITE" id="PS51154">
    <property type="entry name" value="MACRO"/>
    <property type="match status" value="1"/>
</dbReference>
<sequence length="171" mass="18507">MIRLLQDDITKLEVDAIVNAANSSLLGGGGVDGAIHRAGGPAILEECYKIRDKQGGCNVGEAVITTAGKMPSRFVIHTVGPVWNGGNKNEDQLLANAYKNSLGIATEHSLTTIAFPNISTGIFHFPKERAAKIAIESVSDFLKTENSIRTVFFVCFDSENFEIYKTLLSDF</sequence>
<dbReference type="Pfam" id="PF01661">
    <property type="entry name" value="Macro"/>
    <property type="match status" value="1"/>
</dbReference>
<organism evidence="2 3">
    <name type="scientific">Leptospira kmetyi</name>
    <dbReference type="NCBI Taxonomy" id="408139"/>
    <lineage>
        <taxon>Bacteria</taxon>
        <taxon>Pseudomonadati</taxon>
        <taxon>Spirochaetota</taxon>
        <taxon>Spirochaetia</taxon>
        <taxon>Leptospirales</taxon>
        <taxon>Leptospiraceae</taxon>
        <taxon>Leptospira</taxon>
    </lineage>
</organism>
<dbReference type="SMART" id="SM00506">
    <property type="entry name" value="A1pp"/>
    <property type="match status" value="1"/>
</dbReference>